<feature type="compositionally biased region" description="Polar residues" evidence="2">
    <location>
        <begin position="331"/>
        <end position="353"/>
    </location>
</feature>
<dbReference type="Proteomes" id="UP000051952">
    <property type="component" value="Unassembled WGS sequence"/>
</dbReference>
<feature type="coiled-coil region" evidence="1">
    <location>
        <begin position="1000"/>
        <end position="1034"/>
    </location>
</feature>
<feature type="region of interest" description="Disordered" evidence="2">
    <location>
        <begin position="331"/>
        <end position="365"/>
    </location>
</feature>
<evidence type="ECO:0000256" key="2">
    <source>
        <dbReference type="SAM" id="MobiDB-lite"/>
    </source>
</evidence>
<evidence type="ECO:0000313" key="4">
    <source>
        <dbReference type="Proteomes" id="UP000051952"/>
    </source>
</evidence>
<feature type="coiled-coil region" evidence="1">
    <location>
        <begin position="374"/>
        <end position="401"/>
    </location>
</feature>
<feature type="region of interest" description="Disordered" evidence="2">
    <location>
        <begin position="16"/>
        <end position="38"/>
    </location>
</feature>
<sequence length="1210" mass="134307">MDTKLSVNSNAAVRVTHGQVLEDPQAASTLPPPGEGAVHAALTSSSSSYVIDQVPDTVPIWDPFDYSSLAQSHLILSRLNLAKTVFVVEGGYSQLDEGSTLSPRPEVQGDDALGWYLFGSVEGAGFVSLMAERSCAGGGTCWFSLVALDSKEAVDLIAPFLPSGGVVGGVTSSSRHLIDAASIMITSSRQLSEFLSTKVLPSPSFRKKRKSLSFLVIMSNTLNEYAAILICAEKHHTNLIDLVFPRPNAPPREPLPLSSSDLRANRHPTEYVKTLLDALNERFAEVQRHSQLPSHYTQPLLITRIARSQRLDPLGVVHLIQKRYAASNTTNHVISNTVTPAPPQRGSQSAEPQQQPPRRDSDDVSRMTADMLQVQQLHSQLQSYQLNIQDVEQDIHEVLRSTEAIIAECRSTHDQLNLCSEEFESCKQAVILLTDHNLQMESESSRLKAQSIALREAIAAEEKKLSQFTAVTDQSKEVGDAELREMDAVHRRQLDALRQGHDARMSNLHAEFAAQLADHKKLKAREVDDVKRSIQHVEENLLLSAKNHRAVETRLAQRQGEYRNIKQIIQSTEDRNGQLEEALGAIKTKQLSLQSFQQTNRDLAKKIELVDDSVLQFQLETDTALQRKQKLQIQLRDEQRALDEANASFATMKERALAIRRSAFFASEQSARAVVIAEADSSWAQLNRDYTALRKVVQHRVLSLTAEKATVEIYDAITAAQRSEAELHQEKSDLEVEIRDINTELEVTIQLQERELAALSEECTATVHRIDDLRVQQHAKFVERERDLKALRTSYQHLFQEFMMQIEQETSVALATKEASKRPPLSTARSEQQPQQRAALRHQPAAVSNRVSTLPSAATSRTPSIAPTHSDATSAVTSKNTLPALTSGTLDAHVKALAEDDITMWDTCVYLYLQWSNETSKQREVDQETSRVNQKIARTEAAALSVAESIALERQRLADVEAELARCLTVGTEAKDALREFIHQASDQRKDMERAIHGILSDEQARFKQLSSQVEEIQGRLATLQKSLKEVNDHTTSVVRELDDFKSSGVDQLKLTLLREVEKTEVTEQSLLSLRQKQRVSLGVTREFYSMEEQSLRAMGLSSMRDDDRLFQPHLHTEATTPMSKLSHQTTTTIFGTAAELQTAATVATASEANPSRALDSRRSSLSSVAAATVADTATSRSTTPVSSVFYFASSSLPQTSGVPSLYSAR</sequence>
<dbReference type="VEuPathDB" id="TriTrypDB:BSAL_40605"/>
<keyword evidence="1" id="KW-0175">Coiled coil</keyword>
<gene>
    <name evidence="3" type="ORF">BSAL_40605</name>
</gene>
<feature type="compositionally biased region" description="Polar residues" evidence="2">
    <location>
        <begin position="827"/>
        <end position="836"/>
    </location>
</feature>
<keyword evidence="4" id="KW-1185">Reference proteome</keyword>
<evidence type="ECO:0000256" key="1">
    <source>
        <dbReference type="SAM" id="Coils"/>
    </source>
</evidence>
<feature type="coiled-coil region" evidence="1">
    <location>
        <begin position="717"/>
        <end position="762"/>
    </location>
</feature>
<reference evidence="4" key="1">
    <citation type="submission" date="2015-09" db="EMBL/GenBank/DDBJ databases">
        <authorList>
            <consortium name="Pathogen Informatics"/>
        </authorList>
    </citation>
    <scope>NUCLEOTIDE SEQUENCE [LARGE SCALE GENOMIC DNA]</scope>
    <source>
        <strain evidence="4">Lake Konstanz</strain>
    </source>
</reference>
<dbReference type="OMA" id="CHAKEET"/>
<protein>
    <submittedName>
        <fullName evidence="3">Uncharacterized protein</fullName>
    </submittedName>
</protein>
<accession>A0A0S4JS72</accession>
<evidence type="ECO:0000313" key="3">
    <source>
        <dbReference type="EMBL" id="CUG93070.1"/>
    </source>
</evidence>
<dbReference type="EMBL" id="CYKH01002116">
    <property type="protein sequence ID" value="CUG93070.1"/>
    <property type="molecule type" value="Genomic_DNA"/>
</dbReference>
<feature type="region of interest" description="Disordered" evidence="2">
    <location>
        <begin position="816"/>
        <end position="877"/>
    </location>
</feature>
<name>A0A0S4JS72_BODSA</name>
<dbReference type="AlphaFoldDB" id="A0A0S4JS72"/>
<proteinExistence type="predicted"/>
<organism evidence="3 4">
    <name type="scientific">Bodo saltans</name>
    <name type="common">Flagellated protozoan</name>
    <dbReference type="NCBI Taxonomy" id="75058"/>
    <lineage>
        <taxon>Eukaryota</taxon>
        <taxon>Discoba</taxon>
        <taxon>Euglenozoa</taxon>
        <taxon>Kinetoplastea</taxon>
        <taxon>Metakinetoplastina</taxon>
        <taxon>Eubodonida</taxon>
        <taxon>Bodonidae</taxon>
        <taxon>Bodo</taxon>
    </lineage>
</organism>
<feature type="compositionally biased region" description="Polar residues" evidence="2">
    <location>
        <begin position="849"/>
        <end position="877"/>
    </location>
</feature>
<feature type="coiled-coil region" evidence="1">
    <location>
        <begin position="628"/>
        <end position="655"/>
    </location>
</feature>